<comment type="caution">
    <text evidence="1">The sequence shown here is derived from an EMBL/GenBank/DDBJ whole genome shotgun (WGS) entry which is preliminary data.</text>
</comment>
<accession>A0ACC3D3A1</accession>
<keyword evidence="2" id="KW-1185">Reference proteome</keyword>
<proteinExistence type="predicted"/>
<gene>
    <name evidence="1" type="ORF">LTS18_007044</name>
</gene>
<dbReference type="Proteomes" id="UP001186974">
    <property type="component" value="Unassembled WGS sequence"/>
</dbReference>
<reference evidence="1" key="1">
    <citation type="submission" date="2024-09" db="EMBL/GenBank/DDBJ databases">
        <title>Black Yeasts Isolated from many extreme environments.</title>
        <authorList>
            <person name="Coleine C."/>
            <person name="Stajich J.E."/>
            <person name="Selbmann L."/>
        </authorList>
    </citation>
    <scope>NUCLEOTIDE SEQUENCE</scope>
    <source>
        <strain evidence="1">CCFEE 5737</strain>
    </source>
</reference>
<organism evidence="1 2">
    <name type="scientific">Coniosporium uncinatum</name>
    <dbReference type="NCBI Taxonomy" id="93489"/>
    <lineage>
        <taxon>Eukaryota</taxon>
        <taxon>Fungi</taxon>
        <taxon>Dikarya</taxon>
        <taxon>Ascomycota</taxon>
        <taxon>Pezizomycotina</taxon>
        <taxon>Dothideomycetes</taxon>
        <taxon>Dothideomycetes incertae sedis</taxon>
        <taxon>Coniosporium</taxon>
    </lineage>
</organism>
<name>A0ACC3D3A1_9PEZI</name>
<dbReference type="EMBL" id="JAWDJW010008076">
    <property type="protein sequence ID" value="KAK3061089.1"/>
    <property type="molecule type" value="Genomic_DNA"/>
</dbReference>
<sequence length="182" mass="19330">MAQPTLRIDSLNSTIPPPRPTPPPLSAPTVSLTNLNGILLQTWTPEPEPKSEAHASCPSNCSSISPSVSSSTRSSSSTTSTAPRSSTSTRTKSSQRTTTRTYLDAKQRAEQGDKTKLKGTRCPNTGSPALLCPACVVKVACTKAWKALGKGRKEAVRLRRGVGRKVGEVVRRGVEGGKMRFG</sequence>
<protein>
    <submittedName>
        <fullName evidence="1">Uncharacterized protein</fullName>
    </submittedName>
</protein>
<feature type="non-terminal residue" evidence="1">
    <location>
        <position position="182"/>
    </location>
</feature>
<evidence type="ECO:0000313" key="1">
    <source>
        <dbReference type="EMBL" id="KAK3061089.1"/>
    </source>
</evidence>
<evidence type="ECO:0000313" key="2">
    <source>
        <dbReference type="Proteomes" id="UP001186974"/>
    </source>
</evidence>